<dbReference type="RefSeq" id="WP_073182920.1">
    <property type="nucleotide sequence ID" value="NZ_FQXI01000001.1"/>
</dbReference>
<dbReference type="InterPro" id="IPR053924">
    <property type="entry name" value="RecX_HTH_2nd"/>
</dbReference>
<dbReference type="EMBL" id="FQXI01000001">
    <property type="protein sequence ID" value="SHG97535.1"/>
    <property type="molecule type" value="Genomic_DNA"/>
</dbReference>
<dbReference type="InterPro" id="IPR003783">
    <property type="entry name" value="Regulatory_RecX"/>
</dbReference>
<dbReference type="PANTHER" id="PTHR33602">
    <property type="entry name" value="REGULATORY PROTEIN RECX FAMILY PROTEIN"/>
    <property type="match status" value="1"/>
</dbReference>
<comment type="function">
    <text evidence="5">Modulates RecA activity.</text>
</comment>
<dbReference type="InterPro" id="IPR036388">
    <property type="entry name" value="WH-like_DNA-bd_sf"/>
</dbReference>
<name>A0A1M5P754_9FIRM</name>
<dbReference type="GO" id="GO:0005737">
    <property type="term" value="C:cytoplasm"/>
    <property type="evidence" value="ECO:0007669"/>
    <property type="project" value="UniProtKB-SubCell"/>
</dbReference>
<dbReference type="STRING" id="1120995.SAMN02745245_00204"/>
<evidence type="ECO:0000256" key="3">
    <source>
        <dbReference type="ARBA" id="ARBA00018111"/>
    </source>
</evidence>
<dbReference type="InterPro" id="IPR053926">
    <property type="entry name" value="RecX_HTH_1st"/>
</dbReference>
<dbReference type="Proteomes" id="UP000184032">
    <property type="component" value="Unassembled WGS sequence"/>
</dbReference>
<accession>A0A1M5P754</accession>
<dbReference type="Pfam" id="PF02631">
    <property type="entry name" value="RecX_HTH2"/>
    <property type="match status" value="1"/>
</dbReference>
<evidence type="ECO:0000259" key="7">
    <source>
        <dbReference type="Pfam" id="PF21982"/>
    </source>
</evidence>
<comment type="subcellular location">
    <subcellularLocation>
        <location evidence="1 5">Cytoplasm</location>
    </subcellularLocation>
</comment>
<dbReference type="PANTHER" id="PTHR33602:SF1">
    <property type="entry name" value="REGULATORY PROTEIN RECX FAMILY PROTEIN"/>
    <property type="match status" value="1"/>
</dbReference>
<evidence type="ECO:0000256" key="1">
    <source>
        <dbReference type="ARBA" id="ARBA00004496"/>
    </source>
</evidence>
<reference evidence="8 9" key="1">
    <citation type="submission" date="2016-11" db="EMBL/GenBank/DDBJ databases">
        <authorList>
            <person name="Jaros S."/>
            <person name="Januszkiewicz K."/>
            <person name="Wedrychowicz H."/>
        </authorList>
    </citation>
    <scope>NUCLEOTIDE SEQUENCE [LARGE SCALE GENOMIC DNA]</scope>
    <source>
        <strain evidence="8 9">DSM 21120</strain>
    </source>
</reference>
<organism evidence="8 9">
    <name type="scientific">Anaerosphaera aminiphila DSM 21120</name>
    <dbReference type="NCBI Taxonomy" id="1120995"/>
    <lineage>
        <taxon>Bacteria</taxon>
        <taxon>Bacillati</taxon>
        <taxon>Bacillota</taxon>
        <taxon>Tissierellia</taxon>
        <taxon>Tissierellales</taxon>
        <taxon>Peptoniphilaceae</taxon>
        <taxon>Anaerosphaera</taxon>
    </lineage>
</organism>
<evidence type="ECO:0000313" key="8">
    <source>
        <dbReference type="EMBL" id="SHG97535.1"/>
    </source>
</evidence>
<evidence type="ECO:0000313" key="9">
    <source>
        <dbReference type="Proteomes" id="UP000184032"/>
    </source>
</evidence>
<dbReference type="Gene3D" id="1.10.10.10">
    <property type="entry name" value="Winged helix-like DNA-binding domain superfamily/Winged helix DNA-binding domain"/>
    <property type="match status" value="2"/>
</dbReference>
<evidence type="ECO:0000256" key="5">
    <source>
        <dbReference type="HAMAP-Rule" id="MF_01114"/>
    </source>
</evidence>
<comment type="similarity">
    <text evidence="2 5">Belongs to the RecX family.</text>
</comment>
<feature type="domain" description="RecX second three-helical" evidence="6">
    <location>
        <begin position="105"/>
        <end position="145"/>
    </location>
</feature>
<dbReference type="HAMAP" id="MF_01114">
    <property type="entry name" value="RecX"/>
    <property type="match status" value="1"/>
</dbReference>
<dbReference type="AlphaFoldDB" id="A0A1M5P754"/>
<proteinExistence type="inferred from homology"/>
<protein>
    <recommendedName>
        <fullName evidence="3 5">Regulatory protein RecX</fullName>
    </recommendedName>
</protein>
<evidence type="ECO:0000259" key="6">
    <source>
        <dbReference type="Pfam" id="PF02631"/>
    </source>
</evidence>
<evidence type="ECO:0000256" key="2">
    <source>
        <dbReference type="ARBA" id="ARBA00009695"/>
    </source>
</evidence>
<evidence type="ECO:0000256" key="4">
    <source>
        <dbReference type="ARBA" id="ARBA00022490"/>
    </source>
</evidence>
<sequence>MIITKIVYTKDNKSFTIFTSEDLEFTVHEDTFVKFNLYKSKEIDKNEIDDIIFENEKYNSINLSLKFLRNRKTEKEVRDYLKKSEIEKDIINYTIEYLKNLKYLNDYEYAVAFSNDKLKINKYGDLKIKNLLLFKGIDEDIVNEVISKLPQDMLYTNLRYACSKKIYSLRNSKNTYEKTVRHLIGKGYDYGQIKKIMRELL</sequence>
<keyword evidence="9" id="KW-1185">Reference proteome</keyword>
<dbReference type="Pfam" id="PF21982">
    <property type="entry name" value="RecX_HTH1"/>
    <property type="match status" value="1"/>
</dbReference>
<dbReference type="GO" id="GO:0006282">
    <property type="term" value="P:regulation of DNA repair"/>
    <property type="evidence" value="ECO:0007669"/>
    <property type="project" value="UniProtKB-UniRule"/>
</dbReference>
<keyword evidence="4 5" id="KW-0963">Cytoplasm</keyword>
<feature type="domain" description="RecX first three-helical" evidence="7">
    <location>
        <begin position="72"/>
        <end position="98"/>
    </location>
</feature>
<dbReference type="OrthoDB" id="5421057at2"/>
<gene>
    <name evidence="5" type="primary">recX</name>
    <name evidence="8" type="ORF">SAMN02745245_00204</name>
</gene>